<dbReference type="PANTHER" id="PTHR12064:SF97">
    <property type="entry name" value="METAL TRANSPORTER CNNM-5"/>
    <property type="match status" value="1"/>
</dbReference>
<dbReference type="GO" id="GO:0030026">
    <property type="term" value="P:intracellular manganese ion homeostasis"/>
    <property type="evidence" value="ECO:0007669"/>
    <property type="project" value="TreeGrafter"/>
</dbReference>
<sequence>MEERKDDHAKVEKDIQIQHLADGHMIVDIETEKSKEELKAIELREERLKNLEQNISGMTELQKELHSIVHSGGEQMDRIEDYVDNSKYNVEYGQAQLIEAKKYQRKFRKRRIILATVGGHLAIVKKRASNRHLNEGDDTCILDEINSEVNEYSDIPEGTVIGIITLEDVIEELIQEEIIDETDIYVDIHKRIQVARAQRARRTNNYVESQISIRSDSSQIHNDDFSLVDLMRSKSQPVMEEDSHKEVKVERHLSRSLDNQIDETTDEHAALLPNVSFA</sequence>
<dbReference type="PROSITE" id="PS50192">
    <property type="entry name" value="T_SNARE"/>
    <property type="match status" value="1"/>
</dbReference>
<keyword evidence="2" id="KW-0175">Coiled coil</keyword>
<gene>
    <name evidence="4" type="ORF">MEDL_16210</name>
</gene>
<accession>A0A8S3R941</accession>
<protein>
    <submittedName>
        <fullName evidence="4">CNNM</fullName>
    </submittedName>
</protein>
<dbReference type="GO" id="GO:0005737">
    <property type="term" value="C:cytoplasm"/>
    <property type="evidence" value="ECO:0007669"/>
    <property type="project" value="TreeGrafter"/>
</dbReference>
<evidence type="ECO:0000259" key="3">
    <source>
        <dbReference type="PROSITE" id="PS50192"/>
    </source>
</evidence>
<dbReference type="Gene3D" id="1.20.5.110">
    <property type="match status" value="1"/>
</dbReference>
<name>A0A8S3R941_MYTED</name>
<dbReference type="SUPFAM" id="SSF58038">
    <property type="entry name" value="SNARE fusion complex"/>
    <property type="match status" value="1"/>
</dbReference>
<dbReference type="Proteomes" id="UP000683360">
    <property type="component" value="Unassembled WGS sequence"/>
</dbReference>
<dbReference type="OrthoDB" id="6144640at2759"/>
<proteinExistence type="predicted"/>
<organism evidence="4 5">
    <name type="scientific">Mytilus edulis</name>
    <name type="common">Blue mussel</name>
    <dbReference type="NCBI Taxonomy" id="6550"/>
    <lineage>
        <taxon>Eukaryota</taxon>
        <taxon>Metazoa</taxon>
        <taxon>Spiralia</taxon>
        <taxon>Lophotrochozoa</taxon>
        <taxon>Mollusca</taxon>
        <taxon>Bivalvia</taxon>
        <taxon>Autobranchia</taxon>
        <taxon>Pteriomorphia</taxon>
        <taxon>Mytilida</taxon>
        <taxon>Mytiloidea</taxon>
        <taxon>Mytilidae</taxon>
        <taxon>Mytilinae</taxon>
        <taxon>Mytilus</taxon>
    </lineage>
</organism>
<dbReference type="EMBL" id="CAJPWZ010000856">
    <property type="protein sequence ID" value="CAG2201594.1"/>
    <property type="molecule type" value="Genomic_DNA"/>
</dbReference>
<dbReference type="InterPro" id="IPR045095">
    <property type="entry name" value="ACDP"/>
</dbReference>
<evidence type="ECO:0000256" key="2">
    <source>
        <dbReference type="SAM" id="Coils"/>
    </source>
</evidence>
<evidence type="ECO:0000313" key="4">
    <source>
        <dbReference type="EMBL" id="CAG2201594.1"/>
    </source>
</evidence>
<dbReference type="PANTHER" id="PTHR12064">
    <property type="entry name" value="METAL TRANSPORTER CNNM"/>
    <property type="match status" value="1"/>
</dbReference>
<dbReference type="InterPro" id="IPR000727">
    <property type="entry name" value="T_SNARE_dom"/>
</dbReference>
<feature type="coiled-coil region" evidence="2">
    <location>
        <begin position="26"/>
        <end position="61"/>
    </location>
</feature>
<dbReference type="GO" id="GO:0010960">
    <property type="term" value="P:magnesium ion homeostasis"/>
    <property type="evidence" value="ECO:0007669"/>
    <property type="project" value="InterPro"/>
</dbReference>
<keyword evidence="5" id="KW-1185">Reference proteome</keyword>
<dbReference type="Pfam" id="PF05739">
    <property type="entry name" value="SNARE"/>
    <property type="match status" value="1"/>
</dbReference>
<keyword evidence="1" id="KW-0677">Repeat</keyword>
<dbReference type="SMART" id="SM00397">
    <property type="entry name" value="t_SNARE"/>
    <property type="match status" value="1"/>
</dbReference>
<reference evidence="4" key="1">
    <citation type="submission" date="2021-03" db="EMBL/GenBank/DDBJ databases">
        <authorList>
            <person name="Bekaert M."/>
        </authorList>
    </citation>
    <scope>NUCLEOTIDE SEQUENCE</scope>
</reference>
<comment type="caution">
    <text evidence="4">The sequence shown here is derived from an EMBL/GenBank/DDBJ whole genome shotgun (WGS) entry which is preliminary data.</text>
</comment>
<dbReference type="AlphaFoldDB" id="A0A8S3R941"/>
<evidence type="ECO:0000256" key="1">
    <source>
        <dbReference type="ARBA" id="ARBA00022737"/>
    </source>
</evidence>
<feature type="domain" description="T-SNARE coiled-coil homology" evidence="3">
    <location>
        <begin position="38"/>
        <end position="100"/>
    </location>
</feature>
<evidence type="ECO:0000313" key="5">
    <source>
        <dbReference type="Proteomes" id="UP000683360"/>
    </source>
</evidence>